<dbReference type="PANTHER" id="PTHR11528">
    <property type="entry name" value="HEAT SHOCK PROTEIN 90 FAMILY MEMBER"/>
    <property type="match status" value="1"/>
</dbReference>
<dbReference type="PROSITE" id="PS00298">
    <property type="entry name" value="HSP90"/>
    <property type="match status" value="1"/>
</dbReference>
<evidence type="ECO:0000256" key="5">
    <source>
        <dbReference type="HAMAP-Rule" id="MF_00505"/>
    </source>
</evidence>
<organism evidence="7 8">
    <name type="scientific">Pasteurella canis</name>
    <dbReference type="NCBI Taxonomy" id="753"/>
    <lineage>
        <taxon>Bacteria</taxon>
        <taxon>Pseudomonadati</taxon>
        <taxon>Pseudomonadota</taxon>
        <taxon>Gammaproteobacteria</taxon>
        <taxon>Pasteurellales</taxon>
        <taxon>Pasteurellaceae</taxon>
        <taxon>Pasteurella</taxon>
    </lineage>
</organism>
<feature type="region of interest" description="B" evidence="5">
    <location>
        <begin position="340"/>
        <end position="555"/>
    </location>
</feature>
<gene>
    <name evidence="5 7" type="primary">htpG</name>
    <name evidence="7" type="ORF">PA42_01670</name>
</gene>
<evidence type="ECO:0000256" key="1">
    <source>
        <dbReference type="ARBA" id="ARBA00008239"/>
    </source>
</evidence>
<evidence type="ECO:0000313" key="7">
    <source>
        <dbReference type="EMBL" id="GJH41993.1"/>
    </source>
</evidence>
<comment type="caution">
    <text evidence="7">The sequence shown here is derived from an EMBL/GenBank/DDBJ whole genome shotgun (WGS) entry which is preliminary data.</text>
</comment>
<keyword evidence="2 5" id="KW-0547">Nucleotide-binding</keyword>
<feature type="region of interest" description="C" evidence="5">
    <location>
        <begin position="556"/>
        <end position="631"/>
    </location>
</feature>
<evidence type="ECO:0000256" key="3">
    <source>
        <dbReference type="ARBA" id="ARBA00022840"/>
    </source>
</evidence>
<keyword evidence="5" id="KW-0963">Cytoplasm</keyword>
<feature type="domain" description="Histidine kinase/HSP90-like ATPase" evidence="6">
    <location>
        <begin position="28"/>
        <end position="185"/>
    </location>
</feature>
<dbReference type="InterPro" id="IPR020575">
    <property type="entry name" value="Hsp90_N"/>
</dbReference>
<dbReference type="SUPFAM" id="SSF54211">
    <property type="entry name" value="Ribosomal protein S5 domain 2-like"/>
    <property type="match status" value="1"/>
</dbReference>
<sequence length="631" mass="71796">MSNNQETRGFQSEVKQLLQLMIHSLYSNKEIFLRELISNASDAADKLRFKALSAPELYEGDGDLKVRISFDENKGTLTISDNGIGMTREQVIDHLGTIAKSGTKEFLSSLGSDQAKDSQLIGQFGVGFYSAFIVADKVTVKSRAAGESADKAVLWESAGEGEYSVADIEKKTRGTEITLHLRADEKEFLNEWRLREIISKYSDHIGLPVEILAKEYDDEGKETGIKWEKINKAQALWTRSKNEISEDEYKEFYKHVSHDFADPLLWAHNKVEGNQEYTSLLYIPAKAPWDLFNRDHKHGLKLYVQRVFIMDDAEQFMPNYLRFMRGLIDSNDLPLNVSREILQDNKVTAALRKALTKRALQMLEKLAKDDVQKYQSFWQEFGLVLKEGPAEDFANKDTIAKLLRFASTQNDSSEQTVSLEDYVARMKEGQKAIYYITADTYVAAKNSPHLELFNKKGIEVLLLSDRIDEWMLSYLTEFDGKPLHTISKADLDLGDLADEEKEEQKQQDEQFASFVERVKNLLGERVKEVRLTHRLTDTPAVVSTGNDQMSTQMAKLFAAAGQAMPEVKYTFELNPEHSLVQKVADIADEQQFAEWVELLLEQAMLAERGSLENPVAFIKRMNALLGKLTNH</sequence>
<dbReference type="HAMAP" id="MF_00505">
    <property type="entry name" value="HSP90"/>
    <property type="match status" value="1"/>
</dbReference>
<dbReference type="SUPFAM" id="SSF55874">
    <property type="entry name" value="ATPase domain of HSP90 chaperone/DNA topoisomerase II/histidine kinase"/>
    <property type="match status" value="1"/>
</dbReference>
<keyword evidence="3 5" id="KW-0067">ATP-binding</keyword>
<dbReference type="InterPro" id="IPR036890">
    <property type="entry name" value="HATPase_C_sf"/>
</dbReference>
<dbReference type="SMART" id="SM00387">
    <property type="entry name" value="HATPase_c"/>
    <property type="match status" value="1"/>
</dbReference>
<dbReference type="RefSeq" id="WP_226690254.1">
    <property type="nucleotide sequence ID" value="NZ_BPUX01000001.1"/>
</dbReference>
<dbReference type="Gene3D" id="3.30.565.10">
    <property type="entry name" value="Histidine kinase-like ATPase, C-terminal domain"/>
    <property type="match status" value="1"/>
</dbReference>
<dbReference type="Gene3D" id="3.30.230.80">
    <property type="match status" value="1"/>
</dbReference>
<dbReference type="InterPro" id="IPR020568">
    <property type="entry name" value="Ribosomal_Su5_D2-typ_SF"/>
</dbReference>
<evidence type="ECO:0000313" key="8">
    <source>
        <dbReference type="Proteomes" id="UP001052140"/>
    </source>
</evidence>
<dbReference type="Pfam" id="PF00183">
    <property type="entry name" value="HSP90"/>
    <property type="match status" value="1"/>
</dbReference>
<dbReference type="GeneID" id="69686111"/>
<dbReference type="InterPro" id="IPR019805">
    <property type="entry name" value="Heat_shock_protein_90_CS"/>
</dbReference>
<protein>
    <recommendedName>
        <fullName evidence="5">Chaperone protein HtpG</fullName>
    </recommendedName>
    <alternativeName>
        <fullName evidence="5">Heat shock protein HtpG</fullName>
    </alternativeName>
    <alternativeName>
        <fullName evidence="5">High temperature protein G</fullName>
    </alternativeName>
</protein>
<accession>A0ABQ4VGK3</accession>
<feature type="region of interest" description="A; substrate-binding" evidence="5">
    <location>
        <begin position="1"/>
        <end position="339"/>
    </location>
</feature>
<dbReference type="Pfam" id="PF13589">
    <property type="entry name" value="HATPase_c_3"/>
    <property type="match status" value="1"/>
</dbReference>
<dbReference type="InterPro" id="IPR001404">
    <property type="entry name" value="Hsp90_fam"/>
</dbReference>
<keyword evidence="5" id="KW-0346">Stress response</keyword>
<reference evidence="7" key="1">
    <citation type="submission" date="2024-05" db="EMBL/GenBank/DDBJ databases">
        <title>Determining zoonotic pasteurella genome.</title>
        <authorList>
            <person name="Maeda T."/>
            <person name="Takahashi T."/>
            <person name="Yoshida H."/>
        </authorList>
    </citation>
    <scope>NUCLEOTIDE SEQUENCE</scope>
    <source>
        <strain evidence="7">PA42</strain>
    </source>
</reference>
<dbReference type="PIRSF" id="PIRSF002583">
    <property type="entry name" value="Hsp90"/>
    <property type="match status" value="1"/>
</dbReference>
<comment type="subunit">
    <text evidence="5">Homodimer.</text>
</comment>
<proteinExistence type="inferred from homology"/>
<dbReference type="SUPFAM" id="SSF110942">
    <property type="entry name" value="HSP90 C-terminal domain"/>
    <property type="match status" value="1"/>
</dbReference>
<comment type="subcellular location">
    <subcellularLocation>
        <location evidence="5">Cytoplasm</location>
    </subcellularLocation>
</comment>
<evidence type="ECO:0000256" key="2">
    <source>
        <dbReference type="ARBA" id="ARBA00022741"/>
    </source>
</evidence>
<dbReference type="Gene3D" id="1.20.120.790">
    <property type="entry name" value="Heat shock protein 90, C-terminal domain"/>
    <property type="match status" value="1"/>
</dbReference>
<dbReference type="PRINTS" id="PR00775">
    <property type="entry name" value="HEATSHOCK90"/>
</dbReference>
<name>A0ABQ4VGK3_9PAST</name>
<dbReference type="InterPro" id="IPR003594">
    <property type="entry name" value="HATPase_dom"/>
</dbReference>
<dbReference type="CDD" id="cd16927">
    <property type="entry name" value="HATPase_Hsp90-like"/>
    <property type="match status" value="1"/>
</dbReference>
<dbReference type="NCBIfam" id="NF003555">
    <property type="entry name" value="PRK05218.1"/>
    <property type="match status" value="1"/>
</dbReference>
<dbReference type="Proteomes" id="UP001052140">
    <property type="component" value="Unassembled WGS sequence"/>
</dbReference>
<keyword evidence="4 5" id="KW-0143">Chaperone</keyword>
<comment type="similarity">
    <text evidence="1 5">Belongs to the heat shock protein 90 family.</text>
</comment>
<dbReference type="Gene3D" id="3.40.50.11260">
    <property type="match status" value="1"/>
</dbReference>
<keyword evidence="8" id="KW-1185">Reference proteome</keyword>
<evidence type="ECO:0000256" key="4">
    <source>
        <dbReference type="ARBA" id="ARBA00023186"/>
    </source>
</evidence>
<comment type="function">
    <text evidence="5">Molecular chaperone. Has ATPase activity.</text>
</comment>
<dbReference type="InterPro" id="IPR037196">
    <property type="entry name" value="HSP90_C"/>
</dbReference>
<evidence type="ECO:0000259" key="6">
    <source>
        <dbReference type="SMART" id="SM00387"/>
    </source>
</evidence>
<dbReference type="EMBL" id="BPUX01000001">
    <property type="protein sequence ID" value="GJH41993.1"/>
    <property type="molecule type" value="Genomic_DNA"/>
</dbReference>